<name>A0AAJ1S9H4_9MYCO</name>
<evidence type="ECO:0000259" key="3">
    <source>
        <dbReference type="PROSITE" id="PS50994"/>
    </source>
</evidence>
<protein>
    <submittedName>
        <fullName evidence="4">IS3 family transposase</fullName>
    </submittedName>
</protein>
<organism evidence="4 5">
    <name type="scientific">Mycobacterium paragordonae</name>
    <dbReference type="NCBI Taxonomy" id="1389713"/>
    <lineage>
        <taxon>Bacteria</taxon>
        <taxon>Bacillati</taxon>
        <taxon>Actinomycetota</taxon>
        <taxon>Actinomycetes</taxon>
        <taxon>Mycobacteriales</taxon>
        <taxon>Mycobacteriaceae</taxon>
        <taxon>Mycobacterium</taxon>
    </lineage>
</organism>
<feature type="coiled-coil region" evidence="1">
    <location>
        <begin position="86"/>
        <end position="113"/>
    </location>
</feature>
<dbReference type="Proteomes" id="UP001229081">
    <property type="component" value="Unassembled WGS sequence"/>
</dbReference>
<feature type="domain" description="Integrase catalytic" evidence="3">
    <location>
        <begin position="265"/>
        <end position="429"/>
    </location>
</feature>
<feature type="compositionally biased region" description="Basic and acidic residues" evidence="2">
    <location>
        <begin position="1"/>
        <end position="22"/>
    </location>
</feature>
<sequence length="479" mass="53899">MEDPVRVADDAAQRPDPEVPERARRRTFTAKYKLEVLAAYDAAPEGEKGAVVRREGLYSSHITEWRKARDAGALAGLATPRGRKRRDPAAEQIARLQAEKQRLEQELAKTRAVVDVQAKLHAPLGDALRERRYRSEVDAMTDQAVMELAPQLGVRAACEAVGAAQASYYRRHRKSPAPPRPEPIPHRQRRQPRALSAAEQQAILDVLHSDRFVDVAPAEVWATLLDEGVYLGSQSTFYRLLRQAGEVRERRAQATHPAKVKPELVASGPNAVWSWDITKLRGPAKWTYYYLYVILDIFSRYVVGWMVASRESATLAEMLIRQTCVKQGIDRDQLTIHADRGSSMTSKPVAFLLADLGVTQSHSRPHVCNDNPFSEAQFKTLKYRPGFPGRFGSIQQTRLHCQGFFGWYNDEHRHSGLGLHTAADVHYGLAEAVRDKRAGVLNAAYAEHPQRFVGKPPEPPKLPEISWINRPDHPEEDTQ</sequence>
<evidence type="ECO:0000313" key="5">
    <source>
        <dbReference type="Proteomes" id="UP001229081"/>
    </source>
</evidence>
<dbReference type="AlphaFoldDB" id="A0AAJ1S9H4"/>
<dbReference type="GO" id="GO:0015074">
    <property type="term" value="P:DNA integration"/>
    <property type="evidence" value="ECO:0007669"/>
    <property type="project" value="InterPro"/>
</dbReference>
<dbReference type="InterPro" id="IPR050900">
    <property type="entry name" value="Transposase_IS3/IS150/IS904"/>
</dbReference>
<dbReference type="InterPro" id="IPR001584">
    <property type="entry name" value="Integrase_cat-core"/>
</dbReference>
<dbReference type="InterPro" id="IPR048020">
    <property type="entry name" value="Transpos_IS3"/>
</dbReference>
<dbReference type="Gene3D" id="3.30.420.10">
    <property type="entry name" value="Ribonuclease H-like superfamily/Ribonuclease H"/>
    <property type="match status" value="1"/>
</dbReference>
<dbReference type="PROSITE" id="PS50994">
    <property type="entry name" value="INTEGRASE"/>
    <property type="match status" value="1"/>
</dbReference>
<dbReference type="Pfam" id="PF00665">
    <property type="entry name" value="rve"/>
    <property type="match status" value="1"/>
</dbReference>
<dbReference type="PANTHER" id="PTHR46889">
    <property type="entry name" value="TRANSPOSASE INSF FOR INSERTION SEQUENCE IS3B-RELATED"/>
    <property type="match status" value="1"/>
</dbReference>
<dbReference type="PANTHER" id="PTHR46889:SF4">
    <property type="entry name" value="TRANSPOSASE INSO FOR INSERTION SEQUENCE ELEMENT IS911B-RELATED"/>
    <property type="match status" value="1"/>
</dbReference>
<reference evidence="4" key="1">
    <citation type="submission" date="2023-06" db="EMBL/GenBank/DDBJ databases">
        <title>Identification of two novel mycobacterium reveal diversities and complexities of Mycobacterium gordonae clade.</title>
        <authorList>
            <person name="Matsumoto Y."/>
            <person name="Nakamura S."/>
            <person name="Motooka D."/>
            <person name="Fukushima K."/>
        </authorList>
    </citation>
    <scope>NUCLEOTIDE SEQUENCE</scope>
    <source>
        <strain evidence="4">TY812</strain>
    </source>
</reference>
<evidence type="ECO:0000313" key="4">
    <source>
        <dbReference type="EMBL" id="MDP7739710.1"/>
    </source>
</evidence>
<keyword evidence="1" id="KW-0175">Coiled coil</keyword>
<feature type="region of interest" description="Disordered" evidence="2">
    <location>
        <begin position="169"/>
        <end position="195"/>
    </location>
</feature>
<dbReference type="SUPFAM" id="SSF53098">
    <property type="entry name" value="Ribonuclease H-like"/>
    <property type="match status" value="1"/>
</dbReference>
<feature type="region of interest" description="Disordered" evidence="2">
    <location>
        <begin position="1"/>
        <end position="23"/>
    </location>
</feature>
<evidence type="ECO:0000256" key="2">
    <source>
        <dbReference type="SAM" id="MobiDB-lite"/>
    </source>
</evidence>
<dbReference type="NCBIfam" id="NF033516">
    <property type="entry name" value="transpos_IS3"/>
    <property type="match status" value="1"/>
</dbReference>
<dbReference type="InterPro" id="IPR036397">
    <property type="entry name" value="RNaseH_sf"/>
</dbReference>
<gene>
    <name evidence="4" type="ORF">QXL92_33830</name>
</gene>
<dbReference type="InterPro" id="IPR012337">
    <property type="entry name" value="RNaseH-like_sf"/>
</dbReference>
<dbReference type="EMBL" id="JAUFSA010000007">
    <property type="protein sequence ID" value="MDP7739710.1"/>
    <property type="molecule type" value="Genomic_DNA"/>
</dbReference>
<comment type="caution">
    <text evidence="4">The sequence shown here is derived from an EMBL/GenBank/DDBJ whole genome shotgun (WGS) entry which is preliminary data.</text>
</comment>
<accession>A0AAJ1S9H4</accession>
<dbReference type="RefSeq" id="WP_306256168.1">
    <property type="nucleotide sequence ID" value="NZ_JAUFSA010000007.1"/>
</dbReference>
<proteinExistence type="predicted"/>
<dbReference type="GO" id="GO:0003676">
    <property type="term" value="F:nucleic acid binding"/>
    <property type="evidence" value="ECO:0007669"/>
    <property type="project" value="InterPro"/>
</dbReference>
<evidence type="ECO:0000256" key="1">
    <source>
        <dbReference type="SAM" id="Coils"/>
    </source>
</evidence>
<feature type="region of interest" description="Disordered" evidence="2">
    <location>
        <begin position="451"/>
        <end position="479"/>
    </location>
</feature>